<evidence type="ECO:0000313" key="15">
    <source>
        <dbReference type="Proteomes" id="UP000002279"/>
    </source>
</evidence>
<name>A0A6I8PDA3_ORNAN</name>
<feature type="compositionally biased region" description="Polar residues" evidence="12">
    <location>
        <begin position="169"/>
        <end position="181"/>
    </location>
</feature>
<dbReference type="GeneTree" id="ENSGT00510000048671"/>
<proteinExistence type="inferred from homology"/>
<evidence type="ECO:0000313" key="14">
    <source>
        <dbReference type="Ensembl" id="ENSOANP00000051830.1"/>
    </source>
</evidence>
<dbReference type="PANTHER" id="PTHR10505">
    <property type="entry name" value="CALCITONIN-RELATED"/>
    <property type="match status" value="1"/>
</dbReference>
<dbReference type="Ensembl" id="ENSOANT00000067846.1">
    <property type="protein sequence ID" value="ENSOANP00000051830.1"/>
    <property type="gene ID" value="ENSOANG00000042862.1"/>
</dbReference>
<dbReference type="OrthoDB" id="9898100at2759"/>
<dbReference type="Pfam" id="PF00214">
    <property type="entry name" value="Calc_CGRP_IAPP"/>
    <property type="match status" value="1"/>
</dbReference>
<feature type="domain" description="Calcitonin peptide-like" evidence="13">
    <location>
        <begin position="145"/>
        <end position="185"/>
    </location>
</feature>
<dbReference type="SMART" id="SM00113">
    <property type="entry name" value="CALCITONIN"/>
    <property type="match status" value="1"/>
</dbReference>
<reference evidence="14 15" key="1">
    <citation type="journal article" date="2008" name="Nature">
        <title>Genome analysis of the platypus reveals unique signatures of evolution.</title>
        <authorList>
            <person name="Warren W.C."/>
            <person name="Hillier L.W."/>
            <person name="Marshall Graves J.A."/>
            <person name="Birney E."/>
            <person name="Ponting C.P."/>
            <person name="Grutzner F."/>
            <person name="Belov K."/>
            <person name="Miller W."/>
            <person name="Clarke L."/>
            <person name="Chinwalla A.T."/>
            <person name="Yang S.P."/>
            <person name="Heger A."/>
            <person name="Locke D.P."/>
            <person name="Miethke P."/>
            <person name="Waters P.D."/>
            <person name="Veyrunes F."/>
            <person name="Fulton L."/>
            <person name="Fulton B."/>
            <person name="Graves T."/>
            <person name="Wallis J."/>
            <person name="Puente X.S."/>
            <person name="Lopez-Otin C."/>
            <person name="Ordonez G.R."/>
            <person name="Eichler E.E."/>
            <person name="Chen L."/>
            <person name="Cheng Z."/>
            <person name="Deakin J.E."/>
            <person name="Alsop A."/>
            <person name="Thompson K."/>
            <person name="Kirby P."/>
            <person name="Papenfuss A.T."/>
            <person name="Wakefield M.J."/>
            <person name="Olender T."/>
            <person name="Lancet D."/>
            <person name="Huttley G.A."/>
            <person name="Smit A.F."/>
            <person name="Pask A."/>
            <person name="Temple-Smith P."/>
            <person name="Batzer M.A."/>
            <person name="Walker J.A."/>
            <person name="Konkel M.K."/>
            <person name="Harris R.S."/>
            <person name="Whittington C.M."/>
            <person name="Wong E.S."/>
            <person name="Gemmell N.J."/>
            <person name="Buschiazzo E."/>
            <person name="Vargas Jentzsch I.M."/>
            <person name="Merkel A."/>
            <person name="Schmitz J."/>
            <person name="Zemann A."/>
            <person name="Churakov G."/>
            <person name="Kriegs J.O."/>
            <person name="Brosius J."/>
            <person name="Murchison E.P."/>
            <person name="Sachidanandam R."/>
            <person name="Smith C."/>
            <person name="Hannon G.J."/>
            <person name="Tsend-Ayush E."/>
            <person name="McMillan D."/>
            <person name="Attenborough R."/>
            <person name="Rens W."/>
            <person name="Ferguson-Smith M."/>
            <person name="Lefevre C.M."/>
            <person name="Sharp J.A."/>
            <person name="Nicholas K.R."/>
            <person name="Ray D.A."/>
            <person name="Kube M."/>
            <person name="Reinhardt R."/>
            <person name="Pringle T.H."/>
            <person name="Taylor J."/>
            <person name="Jones R.C."/>
            <person name="Nixon B."/>
            <person name="Dacheux J.L."/>
            <person name="Niwa H."/>
            <person name="Sekita Y."/>
            <person name="Huang X."/>
            <person name="Stark A."/>
            <person name="Kheradpour P."/>
            <person name="Kellis M."/>
            <person name="Flicek P."/>
            <person name="Chen Y."/>
            <person name="Webber C."/>
            <person name="Hardison R."/>
            <person name="Nelson J."/>
            <person name="Hallsworth-Pepin K."/>
            <person name="Delehaunty K."/>
            <person name="Markovic C."/>
            <person name="Minx P."/>
            <person name="Feng Y."/>
            <person name="Kremitzki C."/>
            <person name="Mitreva M."/>
            <person name="Glasscock J."/>
            <person name="Wylie T."/>
            <person name="Wohldmann P."/>
            <person name="Thiru P."/>
            <person name="Nhan M.N."/>
            <person name="Pohl C.S."/>
            <person name="Smith S.M."/>
            <person name="Hou S."/>
            <person name="Nefedov M."/>
            <person name="de Jong P.J."/>
            <person name="Renfree M.B."/>
            <person name="Mardis E.R."/>
            <person name="Wilson R.K."/>
        </authorList>
    </citation>
    <scope>NUCLEOTIDE SEQUENCE [LARGE SCALE GENOMIC DNA]</scope>
    <source>
        <strain evidence="14 15">Glennie</strain>
    </source>
</reference>
<evidence type="ECO:0000256" key="2">
    <source>
        <dbReference type="ARBA" id="ARBA00009222"/>
    </source>
</evidence>
<dbReference type="AlphaFoldDB" id="A0A6I8PDA3"/>
<dbReference type="Bgee" id="ENSOANG00000042862">
    <property type="expression patterns" value="Expressed in liver and 7 other cell types or tissues"/>
</dbReference>
<dbReference type="Gene3D" id="6.10.250.2190">
    <property type="match status" value="1"/>
</dbReference>
<keyword evidence="5" id="KW-0372">Hormone</keyword>
<dbReference type="GO" id="GO:0005179">
    <property type="term" value="F:hormone activity"/>
    <property type="evidence" value="ECO:0007669"/>
    <property type="project" value="UniProtKB-KW"/>
</dbReference>
<comment type="subunit">
    <text evidence="10">Can form homodimers. Interacts with IDE and INS. Interaction with INS inhibits homodimerization and fibril formation.</text>
</comment>
<evidence type="ECO:0000256" key="3">
    <source>
        <dbReference type="ARBA" id="ARBA00021733"/>
    </source>
</evidence>
<comment type="function">
    <text evidence="9">Amylin/IAPP is a glucoregulatory peptide hormone that plays an important role in the regulation of energy homeostasis. Selectively inhibits insulin-stimulated glucose utilization and glycogen deposition in muscle, while not affecting adipocyte glucose metabolism. IAPP function is mediated by the CALCR-RAMPs (AMYRs) receptor complexes. Amylin can also bind CALCR receptor in the absence of RAMPs, although it is more selective for AMYRs.</text>
</comment>
<dbReference type="GO" id="GO:0005615">
    <property type="term" value="C:extracellular space"/>
    <property type="evidence" value="ECO:0000318"/>
    <property type="project" value="GO_Central"/>
</dbReference>
<dbReference type="Proteomes" id="UP000002279">
    <property type="component" value="Chromosome 2"/>
</dbReference>
<evidence type="ECO:0000256" key="7">
    <source>
        <dbReference type="ARBA" id="ARBA00023157"/>
    </source>
</evidence>
<evidence type="ECO:0000256" key="6">
    <source>
        <dbReference type="ARBA" id="ARBA00023087"/>
    </source>
</evidence>
<keyword evidence="6" id="KW-0034">Amyloid</keyword>
<comment type="subcellular location">
    <subcellularLocation>
        <location evidence="1">Secreted</location>
    </subcellularLocation>
</comment>
<reference evidence="14" key="3">
    <citation type="submission" date="2025-09" db="UniProtKB">
        <authorList>
            <consortium name="Ensembl"/>
        </authorList>
    </citation>
    <scope>IDENTIFICATION</scope>
    <source>
        <strain evidence="14">Glennie</strain>
    </source>
</reference>
<sequence length="200" mass="22301">MMGDAQSCLMSELRWLCRQVYKRWSFRLPNEGGKIAKRTQARNCFLPFLANVARTRFLGSLKGSRRREMCDLKLRLVFVVFSVALSSLDATQVERLLSLTADHSDGTSDRQGWMLPILSRNALLGVREAPPEQDATRAKSHHLEKRKCSVATCMTNRLANLLANSVASKNRSPTDVGSSTFGKRARAGPLSRDGLHQLAL</sequence>
<evidence type="ECO:0000256" key="9">
    <source>
        <dbReference type="ARBA" id="ARBA00049594"/>
    </source>
</evidence>
<evidence type="ECO:0000259" key="13">
    <source>
        <dbReference type="SMART" id="SM00113"/>
    </source>
</evidence>
<keyword evidence="4" id="KW-0964">Secreted</keyword>
<keyword evidence="7 11" id="KW-1015">Disulfide bond</keyword>
<dbReference type="InterPro" id="IPR021117">
    <property type="entry name" value="Calcitonin-like"/>
</dbReference>
<accession>A0A6I8PDA3</accession>
<keyword evidence="15" id="KW-1185">Reference proteome</keyword>
<feature type="disulfide bond" evidence="11">
    <location>
        <begin position="148"/>
        <end position="153"/>
    </location>
</feature>
<evidence type="ECO:0000256" key="8">
    <source>
        <dbReference type="ARBA" id="ARBA00030712"/>
    </source>
</evidence>
<gene>
    <name evidence="14" type="primary">IAPP</name>
</gene>
<dbReference type="InParanoid" id="A0A6I8PDA3"/>
<evidence type="ECO:0000256" key="10">
    <source>
        <dbReference type="ARBA" id="ARBA00050014"/>
    </source>
</evidence>
<dbReference type="InterPro" id="IPR001693">
    <property type="entry name" value="Calcitonin_peptide-like"/>
</dbReference>
<protein>
    <recommendedName>
        <fullName evidence="3">Islet amyloid polypeptide</fullName>
    </recommendedName>
    <alternativeName>
        <fullName evidence="8">Amylin</fullName>
    </alternativeName>
</protein>
<comment type="similarity">
    <text evidence="2">Belongs to the calcitonin family.</text>
</comment>
<evidence type="ECO:0000256" key="11">
    <source>
        <dbReference type="PIRSR" id="PIRSR621116-50"/>
    </source>
</evidence>
<dbReference type="InterPro" id="IPR000443">
    <property type="entry name" value="IAPP"/>
</dbReference>
<evidence type="ECO:0000256" key="5">
    <source>
        <dbReference type="ARBA" id="ARBA00022702"/>
    </source>
</evidence>
<feature type="region of interest" description="Disordered" evidence="12">
    <location>
        <begin position="169"/>
        <end position="200"/>
    </location>
</feature>
<evidence type="ECO:0000256" key="4">
    <source>
        <dbReference type="ARBA" id="ARBA00022525"/>
    </source>
</evidence>
<evidence type="ECO:0000256" key="1">
    <source>
        <dbReference type="ARBA" id="ARBA00004613"/>
    </source>
</evidence>
<dbReference type="OMA" id="CATQRLT"/>
<dbReference type="InterPro" id="IPR021116">
    <property type="entry name" value="Calcitonin/adrenomedullin"/>
</dbReference>
<evidence type="ECO:0000256" key="12">
    <source>
        <dbReference type="SAM" id="MobiDB-lite"/>
    </source>
</evidence>
<reference evidence="14" key="2">
    <citation type="submission" date="2025-08" db="UniProtKB">
        <authorList>
            <consortium name="Ensembl"/>
        </authorList>
    </citation>
    <scope>IDENTIFICATION</scope>
    <source>
        <strain evidence="14">Glennie</strain>
    </source>
</reference>
<dbReference type="PANTHER" id="PTHR10505:SF4">
    <property type="entry name" value="ISLET AMYLOID POLYPEPTIDE"/>
    <property type="match status" value="1"/>
</dbReference>
<dbReference type="PRINTS" id="PR00818">
    <property type="entry name" value="ISLETAMYLOID"/>
</dbReference>
<organism evidence="14 15">
    <name type="scientific">Ornithorhynchus anatinus</name>
    <name type="common">Duckbill platypus</name>
    <dbReference type="NCBI Taxonomy" id="9258"/>
    <lineage>
        <taxon>Eukaryota</taxon>
        <taxon>Metazoa</taxon>
        <taxon>Chordata</taxon>
        <taxon>Craniata</taxon>
        <taxon>Vertebrata</taxon>
        <taxon>Euteleostomi</taxon>
        <taxon>Mammalia</taxon>
        <taxon>Monotremata</taxon>
        <taxon>Ornithorhynchidae</taxon>
        <taxon>Ornithorhynchus</taxon>
    </lineage>
</organism>